<evidence type="ECO:0000313" key="3">
    <source>
        <dbReference type="Proteomes" id="UP000835052"/>
    </source>
</evidence>
<sequence>MECPEYHKEEYVLAMKILFMFQTPLLCFITYCVIFHSTAAMKNFRKMLLHQIFWLFLNELVVAILVVPVNCSPAGGTSANGFLNYLGVPPYVQYHLQMSVLGGVVASTISMLENRFNVAMPPYSIFKINNKIRLVVFIARLVFFTNLAVPMILFADTDQTAVKQQYTKMYPCLAVELNRPETFLFAQQVYGPLKYVLLGIVVLGVSETLFYSIGTFWTLRKPHEILMISKSTRLLQKKFFKAVLIQEIVPWVFAYQPKNVIALYVAITGVTSSNLDLNNLSTFLMTTHGIWASLSLLIVVNPYRQFVLGIFGIRQNRVALIHLTSTSGIHSSSNQRISIAPI</sequence>
<dbReference type="AlphaFoldDB" id="A0A8S1HHD4"/>
<dbReference type="EMBL" id="CAJGYM010000029">
    <property type="protein sequence ID" value="CAD6192690.1"/>
    <property type="molecule type" value="Genomic_DNA"/>
</dbReference>
<dbReference type="Pfam" id="PF10318">
    <property type="entry name" value="7TM_GPCR_Srh"/>
    <property type="match status" value="1"/>
</dbReference>
<keyword evidence="1" id="KW-0472">Membrane</keyword>
<evidence type="ECO:0000313" key="2">
    <source>
        <dbReference type="EMBL" id="CAD6192690.1"/>
    </source>
</evidence>
<protein>
    <submittedName>
        <fullName evidence="2">Uncharacterized protein</fullName>
    </submittedName>
</protein>
<dbReference type="PANTHER" id="PTHR46891">
    <property type="entry name" value="SERPENTINE RECEPTOR, CLASS H-RELATED"/>
    <property type="match status" value="1"/>
</dbReference>
<dbReference type="InterPro" id="IPR019422">
    <property type="entry name" value="7TM_GPCR_serpentine_rcpt_Srh"/>
</dbReference>
<reference evidence="2" key="1">
    <citation type="submission" date="2020-10" db="EMBL/GenBank/DDBJ databases">
        <authorList>
            <person name="Kikuchi T."/>
        </authorList>
    </citation>
    <scope>NUCLEOTIDE SEQUENCE</scope>
    <source>
        <strain evidence="2">NKZ352</strain>
    </source>
</reference>
<feature type="transmembrane region" description="Helical" evidence="1">
    <location>
        <begin position="134"/>
        <end position="155"/>
    </location>
</feature>
<comment type="caution">
    <text evidence="2">The sequence shown here is derived from an EMBL/GenBank/DDBJ whole genome shotgun (WGS) entry which is preliminary data.</text>
</comment>
<keyword evidence="3" id="KW-1185">Reference proteome</keyword>
<keyword evidence="1" id="KW-1133">Transmembrane helix</keyword>
<dbReference type="OrthoDB" id="5866176at2759"/>
<organism evidence="2 3">
    <name type="scientific">Caenorhabditis auriculariae</name>
    <dbReference type="NCBI Taxonomy" id="2777116"/>
    <lineage>
        <taxon>Eukaryota</taxon>
        <taxon>Metazoa</taxon>
        <taxon>Ecdysozoa</taxon>
        <taxon>Nematoda</taxon>
        <taxon>Chromadorea</taxon>
        <taxon>Rhabditida</taxon>
        <taxon>Rhabditina</taxon>
        <taxon>Rhabditomorpha</taxon>
        <taxon>Rhabditoidea</taxon>
        <taxon>Rhabditidae</taxon>
        <taxon>Peloderinae</taxon>
        <taxon>Caenorhabditis</taxon>
    </lineage>
</organism>
<keyword evidence="1" id="KW-0812">Transmembrane</keyword>
<feature type="transmembrane region" description="Helical" evidence="1">
    <location>
        <begin position="195"/>
        <end position="219"/>
    </location>
</feature>
<proteinExistence type="predicted"/>
<accession>A0A8S1HHD4</accession>
<feature type="transmembrane region" description="Helical" evidence="1">
    <location>
        <begin position="94"/>
        <end position="113"/>
    </location>
</feature>
<feature type="transmembrane region" description="Helical" evidence="1">
    <location>
        <begin position="47"/>
        <end position="67"/>
    </location>
</feature>
<evidence type="ECO:0000256" key="1">
    <source>
        <dbReference type="SAM" id="Phobius"/>
    </source>
</evidence>
<name>A0A8S1HHD4_9PELO</name>
<gene>
    <name evidence="2" type="ORF">CAUJ_LOCUS8609</name>
</gene>
<dbReference type="Proteomes" id="UP000835052">
    <property type="component" value="Unassembled WGS sequence"/>
</dbReference>
<feature type="transmembrane region" description="Helical" evidence="1">
    <location>
        <begin position="12"/>
        <end position="35"/>
    </location>
</feature>